<dbReference type="EMBL" id="CP023700">
    <property type="protein sequence ID" value="QEU85818.1"/>
    <property type="molecule type" value="Genomic_DNA"/>
</dbReference>
<name>A0ABX6ADI6_STRVD</name>
<gene>
    <name evidence="2" type="ORF">CP969_14705</name>
</gene>
<organism evidence="2 3">
    <name type="scientific">Streptomyces viridosporus T7A</name>
    <dbReference type="NCBI Taxonomy" id="665577"/>
    <lineage>
        <taxon>Bacteria</taxon>
        <taxon>Bacillati</taxon>
        <taxon>Actinomycetota</taxon>
        <taxon>Actinomycetes</taxon>
        <taxon>Kitasatosporales</taxon>
        <taxon>Streptomycetaceae</taxon>
        <taxon>Streptomyces</taxon>
    </lineage>
</organism>
<dbReference type="RefSeq" id="WP_016826205.1">
    <property type="nucleotide sequence ID" value="NZ_CP023700.1"/>
</dbReference>
<protein>
    <recommendedName>
        <fullName evidence="4">Secreted protein</fullName>
    </recommendedName>
</protein>
<reference evidence="2 3" key="1">
    <citation type="submission" date="2017-09" db="EMBL/GenBank/DDBJ databases">
        <authorList>
            <person name="Lee N."/>
            <person name="Cho B.-K."/>
        </authorList>
    </citation>
    <scope>NUCLEOTIDE SEQUENCE [LARGE SCALE GENOMIC DNA]</scope>
    <source>
        <strain evidence="2 3">ATCC 39115</strain>
    </source>
</reference>
<sequence>MFKSKKIAAVAGVLGGFALIGVGAVQAVGAEDPGDCVKGSRGTVRCEQARQYRLPADREGRVRFVNESTMTCSGSVPELSCANSVAADGGKS</sequence>
<evidence type="ECO:0008006" key="4">
    <source>
        <dbReference type="Google" id="ProtNLM"/>
    </source>
</evidence>
<keyword evidence="1" id="KW-0732">Signal</keyword>
<feature type="signal peptide" evidence="1">
    <location>
        <begin position="1"/>
        <end position="27"/>
    </location>
</feature>
<feature type="chain" id="PRO_5046090885" description="Secreted protein" evidence="1">
    <location>
        <begin position="28"/>
        <end position="92"/>
    </location>
</feature>
<dbReference type="Proteomes" id="UP000327143">
    <property type="component" value="Chromosome"/>
</dbReference>
<evidence type="ECO:0000313" key="2">
    <source>
        <dbReference type="EMBL" id="QEU85818.1"/>
    </source>
</evidence>
<evidence type="ECO:0000313" key="3">
    <source>
        <dbReference type="Proteomes" id="UP000327143"/>
    </source>
</evidence>
<evidence type="ECO:0000256" key="1">
    <source>
        <dbReference type="SAM" id="SignalP"/>
    </source>
</evidence>
<accession>A0ABX6ADI6</accession>
<keyword evidence="3" id="KW-1185">Reference proteome</keyword>
<proteinExistence type="predicted"/>